<name>W7LYU1_GIBM7</name>
<protein>
    <submittedName>
        <fullName evidence="1">Uncharacterized protein</fullName>
    </submittedName>
</protein>
<organism evidence="1 2">
    <name type="scientific">Gibberella moniliformis (strain M3125 / FGSC 7600)</name>
    <name type="common">Maize ear and stalk rot fungus</name>
    <name type="synonym">Fusarium verticillioides</name>
    <dbReference type="NCBI Taxonomy" id="334819"/>
    <lineage>
        <taxon>Eukaryota</taxon>
        <taxon>Fungi</taxon>
        <taxon>Dikarya</taxon>
        <taxon>Ascomycota</taxon>
        <taxon>Pezizomycotina</taxon>
        <taxon>Sordariomycetes</taxon>
        <taxon>Hypocreomycetidae</taxon>
        <taxon>Hypocreales</taxon>
        <taxon>Nectriaceae</taxon>
        <taxon>Fusarium</taxon>
        <taxon>Fusarium fujikuroi species complex</taxon>
    </lineage>
</organism>
<evidence type="ECO:0000313" key="1">
    <source>
        <dbReference type="EMBL" id="EWG44468.1"/>
    </source>
</evidence>
<accession>W7LYU1</accession>
<reference evidence="1 2" key="1">
    <citation type="journal article" date="2010" name="Nature">
        <title>Comparative genomics reveals mobile pathogenicity chromosomes in Fusarium.</title>
        <authorList>
            <person name="Ma L.J."/>
            <person name="van der Does H.C."/>
            <person name="Borkovich K.A."/>
            <person name="Coleman J.J."/>
            <person name="Daboussi M.J."/>
            <person name="Di Pietro A."/>
            <person name="Dufresne M."/>
            <person name="Freitag M."/>
            <person name="Grabherr M."/>
            <person name="Henrissat B."/>
            <person name="Houterman P.M."/>
            <person name="Kang S."/>
            <person name="Shim W.B."/>
            <person name="Woloshuk C."/>
            <person name="Xie X."/>
            <person name="Xu J.R."/>
            <person name="Antoniw J."/>
            <person name="Baker S.E."/>
            <person name="Bluhm B.H."/>
            <person name="Breakspear A."/>
            <person name="Brown D.W."/>
            <person name="Butchko R.A."/>
            <person name="Chapman S."/>
            <person name="Coulson R."/>
            <person name="Coutinho P.M."/>
            <person name="Danchin E.G."/>
            <person name="Diener A."/>
            <person name="Gale L.R."/>
            <person name="Gardiner D.M."/>
            <person name="Goff S."/>
            <person name="Hammond-Kosack K.E."/>
            <person name="Hilburn K."/>
            <person name="Hua-Van A."/>
            <person name="Jonkers W."/>
            <person name="Kazan K."/>
            <person name="Kodira C.D."/>
            <person name="Koehrsen M."/>
            <person name="Kumar L."/>
            <person name="Lee Y.H."/>
            <person name="Li L."/>
            <person name="Manners J.M."/>
            <person name="Miranda-Saavedra D."/>
            <person name="Mukherjee M."/>
            <person name="Park G."/>
            <person name="Park J."/>
            <person name="Park S.Y."/>
            <person name="Proctor R.H."/>
            <person name="Regev A."/>
            <person name="Ruiz-Roldan M.C."/>
            <person name="Sain D."/>
            <person name="Sakthikumar S."/>
            <person name="Sykes S."/>
            <person name="Schwartz D.C."/>
            <person name="Turgeon B.G."/>
            <person name="Wapinski I."/>
            <person name="Yoder O."/>
            <person name="Young S."/>
            <person name="Zeng Q."/>
            <person name="Zhou S."/>
            <person name="Galagan J."/>
            <person name="Cuomo C.A."/>
            <person name="Kistler H.C."/>
            <person name="Rep M."/>
        </authorList>
    </citation>
    <scope>NUCLEOTIDE SEQUENCE [LARGE SCALE GENOMIC DNA]</scope>
    <source>
        <strain evidence="2">M3125 / FGSC 7600</strain>
    </source>
</reference>
<dbReference type="AlphaFoldDB" id="W7LYU1"/>
<dbReference type="VEuPathDB" id="FungiDB:FVEG_15663"/>
<dbReference type="Proteomes" id="UP000009096">
    <property type="component" value="Chromosome 3"/>
</dbReference>
<dbReference type="OrthoDB" id="5093428at2759"/>
<evidence type="ECO:0000313" key="2">
    <source>
        <dbReference type="Proteomes" id="UP000009096"/>
    </source>
</evidence>
<dbReference type="GeneID" id="30072539"/>
<proteinExistence type="predicted"/>
<dbReference type="RefSeq" id="XP_018750659.1">
    <property type="nucleotide sequence ID" value="XM_018904854.1"/>
</dbReference>
<keyword evidence="2" id="KW-1185">Reference proteome</keyword>
<sequence>MSPPTFDGDAMRCAETMVCDVEEPMHIFMDKVTSKTMDTVRPRQSTKAVHRGKNQFRSRMILSTSPPEVRVMQASAFRSINSK</sequence>
<dbReference type="EMBL" id="DS022247">
    <property type="protein sequence ID" value="EWG44468.1"/>
    <property type="molecule type" value="Genomic_DNA"/>
</dbReference>
<dbReference type="KEGG" id="fvr:FVEG_15663"/>
<gene>
    <name evidence="1" type="ORF">FVEG_15663</name>
</gene>